<dbReference type="Pfam" id="PF00814">
    <property type="entry name" value="TsaD"/>
    <property type="match status" value="1"/>
</dbReference>
<feature type="binding site" evidence="8">
    <location>
        <position position="278"/>
    </location>
    <ligand>
        <name>substrate</name>
    </ligand>
</feature>
<feature type="binding site" evidence="8">
    <location>
        <position position="306"/>
    </location>
    <ligand>
        <name>Fe cation</name>
        <dbReference type="ChEBI" id="CHEBI:24875"/>
    </ligand>
</feature>
<name>B5EEF6_CITBB</name>
<evidence type="ECO:0000259" key="9">
    <source>
        <dbReference type="Pfam" id="PF00814"/>
    </source>
</evidence>
<dbReference type="GO" id="GO:0005506">
    <property type="term" value="F:iron ion binding"/>
    <property type="evidence" value="ECO:0007669"/>
    <property type="project" value="UniProtKB-UniRule"/>
</dbReference>
<evidence type="ECO:0000256" key="3">
    <source>
        <dbReference type="ARBA" id="ARBA00022694"/>
    </source>
</evidence>
<dbReference type="eggNOG" id="COG0533">
    <property type="taxonomic scope" value="Bacteria"/>
</dbReference>
<feature type="binding site" evidence="8">
    <location>
        <position position="189"/>
    </location>
    <ligand>
        <name>substrate</name>
    </ligand>
</feature>
<comment type="similarity">
    <text evidence="8">Belongs to the KAE1 / TsaD family.</text>
</comment>
<dbReference type="InterPro" id="IPR022450">
    <property type="entry name" value="TsaD"/>
</dbReference>
<dbReference type="NCBIfam" id="TIGR00329">
    <property type="entry name" value="gcp_kae1"/>
    <property type="match status" value="1"/>
</dbReference>
<keyword evidence="11" id="KW-1185">Reference proteome</keyword>
<evidence type="ECO:0000256" key="8">
    <source>
        <dbReference type="HAMAP-Rule" id="MF_01445"/>
    </source>
</evidence>
<feature type="domain" description="Gcp-like" evidence="9">
    <location>
        <begin position="29"/>
        <end position="312"/>
    </location>
</feature>
<keyword evidence="1 8" id="KW-0963">Cytoplasm</keyword>
<dbReference type="GO" id="GO:0061711">
    <property type="term" value="F:tRNA N(6)-L-threonylcarbamoyladenine synthase activity"/>
    <property type="evidence" value="ECO:0007669"/>
    <property type="project" value="UniProtKB-EC"/>
</dbReference>
<comment type="cofactor">
    <cofactor evidence="8">
        <name>Fe(2+)</name>
        <dbReference type="ChEBI" id="CHEBI:29033"/>
    </cofactor>
    <text evidence="8">Binds 1 Fe(2+) ion per subunit.</text>
</comment>
<keyword evidence="3 8" id="KW-0819">tRNA processing</keyword>
<evidence type="ECO:0000256" key="2">
    <source>
        <dbReference type="ARBA" id="ARBA00022679"/>
    </source>
</evidence>
<organism evidence="10 11">
    <name type="scientific">Citrifermentans bemidjiense (strain ATCC BAA-1014 / DSM 16622 / JCM 12645 / Bem)</name>
    <name type="common">Geobacter bemidjiensis</name>
    <dbReference type="NCBI Taxonomy" id="404380"/>
    <lineage>
        <taxon>Bacteria</taxon>
        <taxon>Pseudomonadati</taxon>
        <taxon>Thermodesulfobacteriota</taxon>
        <taxon>Desulfuromonadia</taxon>
        <taxon>Geobacterales</taxon>
        <taxon>Geobacteraceae</taxon>
        <taxon>Citrifermentans</taxon>
    </lineage>
</organism>
<dbReference type="EMBL" id="CP001124">
    <property type="protein sequence ID" value="ACH39301.1"/>
    <property type="molecule type" value="Genomic_DNA"/>
</dbReference>
<comment type="subcellular location">
    <subcellularLocation>
        <location evidence="8">Cytoplasm</location>
    </subcellularLocation>
</comment>
<keyword evidence="2 8" id="KW-0808">Transferase</keyword>
<evidence type="ECO:0000256" key="7">
    <source>
        <dbReference type="ARBA" id="ARBA00048117"/>
    </source>
</evidence>
<dbReference type="InterPro" id="IPR017861">
    <property type="entry name" value="KAE1/TsaD"/>
</dbReference>
<dbReference type="NCBIfam" id="TIGR03723">
    <property type="entry name" value="T6A_TsaD_YgjD"/>
    <property type="match status" value="1"/>
</dbReference>
<dbReference type="CDD" id="cd24133">
    <property type="entry name" value="ASKHA_NBD_TsaD_bac"/>
    <property type="match status" value="1"/>
</dbReference>
<evidence type="ECO:0000256" key="4">
    <source>
        <dbReference type="ARBA" id="ARBA00022723"/>
    </source>
</evidence>
<accession>B5EEF6</accession>
<feature type="binding site" evidence="8">
    <location>
        <position position="117"/>
    </location>
    <ligand>
        <name>Fe cation</name>
        <dbReference type="ChEBI" id="CHEBI:24875"/>
    </ligand>
</feature>
<feature type="binding site" evidence="8">
    <location>
        <begin position="139"/>
        <end position="143"/>
    </location>
    <ligand>
        <name>substrate</name>
    </ligand>
</feature>
<evidence type="ECO:0000313" key="10">
    <source>
        <dbReference type="EMBL" id="ACH39301.1"/>
    </source>
</evidence>
<sequence length="348" mass="36040">MPSLFFMLVLALESSCDETAAAVVKDGRTVLSSIVASQISVHAEYGGVVPEIASRKHLESVSFVVEQALAEAGVGLDRIEGIAVTQGPGLAGALLVGISVAKGLAFGRSLPLVGVNHIEGHLLAVFLEAPVQFPFIALAVSGGHSHLYRVDGIGRYQTLGQTVDDAAGEAFDKVAKLIGLPYPGGVAIDRLAVSGDPRAIKFPRPLLHDGTFNFSFSGLKTAVLTHVGKHPEAKEAGINDLAASFQAAVCEVLTKKTAAAIAATGIKRLVVAGGVACNSALRRSMGEYAAANGVELSIPSPPLCADNAAMIAVPGDYYLGLGMKSGFDLDALPVWPLDKLAARLKEHC</sequence>
<dbReference type="InterPro" id="IPR043129">
    <property type="entry name" value="ATPase_NBD"/>
</dbReference>
<dbReference type="AlphaFoldDB" id="B5EEF6"/>
<dbReference type="KEGG" id="gbm:Gbem_2289"/>
<dbReference type="PANTHER" id="PTHR11735:SF6">
    <property type="entry name" value="TRNA N6-ADENOSINE THREONYLCARBAMOYLTRANSFERASE, MITOCHONDRIAL"/>
    <property type="match status" value="1"/>
</dbReference>
<dbReference type="InterPro" id="IPR000905">
    <property type="entry name" value="Gcp-like_dom"/>
</dbReference>
<dbReference type="SUPFAM" id="SSF53067">
    <property type="entry name" value="Actin-like ATPase domain"/>
    <property type="match status" value="2"/>
</dbReference>
<evidence type="ECO:0000256" key="6">
    <source>
        <dbReference type="ARBA" id="ARBA00023315"/>
    </source>
</evidence>
<dbReference type="HOGENOM" id="CLU_023208_0_2_7"/>
<dbReference type="GO" id="GO:0002949">
    <property type="term" value="P:tRNA threonylcarbamoyladenosine modification"/>
    <property type="evidence" value="ECO:0007669"/>
    <property type="project" value="UniProtKB-UniRule"/>
</dbReference>
<gene>
    <name evidence="8" type="primary">tsaD</name>
    <name evidence="10" type="synonym">ygjD</name>
    <name evidence="10" type="ordered locus">Gbem_2289</name>
</gene>
<dbReference type="Proteomes" id="UP000008825">
    <property type="component" value="Chromosome"/>
</dbReference>
<dbReference type="Gene3D" id="3.30.420.40">
    <property type="match status" value="2"/>
</dbReference>
<proteinExistence type="inferred from homology"/>
<evidence type="ECO:0000256" key="5">
    <source>
        <dbReference type="ARBA" id="ARBA00023004"/>
    </source>
</evidence>
<feature type="binding site" evidence="8">
    <location>
        <position position="185"/>
    </location>
    <ligand>
        <name>substrate</name>
    </ligand>
</feature>
<dbReference type="EC" id="2.3.1.234" evidence="8"/>
<dbReference type="FunFam" id="3.30.420.40:FF:000012">
    <property type="entry name" value="tRNA N6-adenosine threonylcarbamoyltransferase"/>
    <property type="match status" value="1"/>
</dbReference>
<protein>
    <recommendedName>
        <fullName evidence="8">tRNA N6-adenosine threonylcarbamoyltransferase</fullName>
        <ecNumber evidence="8">2.3.1.234</ecNumber>
    </recommendedName>
    <alternativeName>
        <fullName evidence="8">N6-L-threonylcarbamoyladenine synthase</fullName>
        <shortName evidence="8">t(6)A synthase</shortName>
    </alternativeName>
    <alternativeName>
        <fullName evidence="8">t(6)A37 threonylcarbamoyladenosine biosynthesis protein TsaD</fullName>
    </alternativeName>
    <alternativeName>
        <fullName evidence="8">tRNA threonylcarbamoyladenosine biosynthesis protein TsaD</fullName>
    </alternativeName>
</protein>
<comment type="catalytic activity">
    <reaction evidence="7 8">
        <text>L-threonylcarbamoyladenylate + adenosine(37) in tRNA = N(6)-L-threonylcarbamoyladenosine(37) in tRNA + AMP + H(+)</text>
        <dbReference type="Rhea" id="RHEA:37059"/>
        <dbReference type="Rhea" id="RHEA-COMP:10162"/>
        <dbReference type="Rhea" id="RHEA-COMP:10163"/>
        <dbReference type="ChEBI" id="CHEBI:15378"/>
        <dbReference type="ChEBI" id="CHEBI:73682"/>
        <dbReference type="ChEBI" id="CHEBI:74411"/>
        <dbReference type="ChEBI" id="CHEBI:74418"/>
        <dbReference type="ChEBI" id="CHEBI:456215"/>
        <dbReference type="EC" id="2.3.1.234"/>
    </reaction>
</comment>
<dbReference type="HAMAP" id="MF_01445">
    <property type="entry name" value="TsaD"/>
    <property type="match status" value="1"/>
</dbReference>
<dbReference type="PANTHER" id="PTHR11735">
    <property type="entry name" value="TRNA N6-ADENOSINE THREONYLCARBAMOYLTRANSFERASE"/>
    <property type="match status" value="1"/>
</dbReference>
<keyword evidence="6 8" id="KW-0012">Acyltransferase</keyword>
<feature type="binding site" evidence="8">
    <location>
        <position position="172"/>
    </location>
    <ligand>
        <name>substrate</name>
    </ligand>
</feature>
<feature type="binding site" evidence="8">
    <location>
        <position position="121"/>
    </location>
    <ligand>
        <name>Fe cation</name>
        <dbReference type="ChEBI" id="CHEBI:24875"/>
    </ligand>
</feature>
<reference evidence="10 11" key="1">
    <citation type="submission" date="2008-07" db="EMBL/GenBank/DDBJ databases">
        <title>Complete sequence of Geobacter bemidjiensis BEM.</title>
        <authorList>
            <consortium name="US DOE Joint Genome Institute"/>
            <person name="Lucas S."/>
            <person name="Copeland A."/>
            <person name="Lapidus A."/>
            <person name="Glavina del Rio T."/>
            <person name="Dalin E."/>
            <person name="Tice H."/>
            <person name="Bruce D."/>
            <person name="Goodwin L."/>
            <person name="Pitluck S."/>
            <person name="Kiss H."/>
            <person name="Brettin T."/>
            <person name="Detter J.C."/>
            <person name="Han C."/>
            <person name="Kuske C.R."/>
            <person name="Schmutz J."/>
            <person name="Larimer F."/>
            <person name="Land M."/>
            <person name="Hauser L."/>
            <person name="Kyrpides N."/>
            <person name="Lykidis A."/>
            <person name="Lovley D."/>
            <person name="Richardson P."/>
        </authorList>
    </citation>
    <scope>NUCLEOTIDE SEQUENCE [LARGE SCALE GENOMIC DNA]</scope>
    <source>
        <strain evidence="11">ATCC BAA-1014 / DSM 16622 / JCM 12645 / Bem</strain>
    </source>
</reference>
<dbReference type="STRING" id="404380.Gbem_2289"/>
<dbReference type="GO" id="GO:0005737">
    <property type="term" value="C:cytoplasm"/>
    <property type="evidence" value="ECO:0007669"/>
    <property type="project" value="UniProtKB-SubCell"/>
</dbReference>
<evidence type="ECO:0000256" key="1">
    <source>
        <dbReference type="ARBA" id="ARBA00022490"/>
    </source>
</evidence>
<keyword evidence="5 8" id="KW-0408">Iron</keyword>
<dbReference type="PRINTS" id="PR00789">
    <property type="entry name" value="OSIALOPTASE"/>
</dbReference>
<keyword evidence="4 8" id="KW-0479">Metal-binding</keyword>
<comment type="function">
    <text evidence="8">Required for the formation of a threonylcarbamoyl group on adenosine at position 37 (t(6)A37) in tRNAs that read codons beginning with adenine. Is involved in the transfer of the threonylcarbamoyl moiety of threonylcarbamoyl-AMP (TC-AMP) to the N6 group of A37, together with TsaE and TsaB. TsaD likely plays a direct catalytic role in this reaction.</text>
</comment>
<dbReference type="FunFam" id="3.30.420.40:FF:000040">
    <property type="entry name" value="tRNA N6-adenosine threonylcarbamoyltransferase"/>
    <property type="match status" value="1"/>
</dbReference>
<reference evidence="10 11" key="2">
    <citation type="journal article" date="2010" name="BMC Genomics">
        <title>The genome of Geobacter bemidjiensis, exemplar for the subsurface clade of Geobacter species that predominate in Fe(III)-reducing subsurface environments.</title>
        <authorList>
            <person name="Aklujkar M."/>
            <person name="Young N.D."/>
            <person name="Holmes D."/>
            <person name="Chavan M."/>
            <person name="Risso C."/>
            <person name="Kiss H.E."/>
            <person name="Han C.S."/>
            <person name="Land M.L."/>
            <person name="Lovley D.R."/>
        </authorList>
    </citation>
    <scope>NUCLEOTIDE SEQUENCE [LARGE SCALE GENOMIC DNA]</scope>
    <source>
        <strain evidence="11">ATCC BAA-1014 / DSM 16622 / JCM 12645 / Bem</strain>
    </source>
</reference>
<evidence type="ECO:0000313" key="11">
    <source>
        <dbReference type="Proteomes" id="UP000008825"/>
    </source>
</evidence>